<keyword evidence="5 8" id="KW-0067">ATP-binding</keyword>
<evidence type="ECO:0000256" key="5">
    <source>
        <dbReference type="ARBA" id="ARBA00022840"/>
    </source>
</evidence>
<evidence type="ECO:0000313" key="10">
    <source>
        <dbReference type="EMBL" id="AGX43209.1"/>
    </source>
</evidence>
<dbReference type="eggNOG" id="COG0283">
    <property type="taxonomic scope" value="Bacteria"/>
</dbReference>
<protein>
    <recommendedName>
        <fullName evidence="8">Cytidylate kinase</fullName>
        <shortName evidence="8">CK</shortName>
        <ecNumber evidence="8">2.7.4.25</ecNumber>
    </recommendedName>
    <alternativeName>
        <fullName evidence="8">Cytidine monophosphate kinase</fullName>
        <shortName evidence="8">CMP kinase</shortName>
    </alternativeName>
</protein>
<dbReference type="NCBIfam" id="TIGR00017">
    <property type="entry name" value="cmk"/>
    <property type="match status" value="1"/>
</dbReference>
<keyword evidence="8" id="KW-0963">Cytoplasm</keyword>
<dbReference type="GO" id="GO:0015949">
    <property type="term" value="P:nucleobase-containing small molecule interconversion"/>
    <property type="evidence" value="ECO:0007669"/>
    <property type="project" value="TreeGrafter"/>
</dbReference>
<name>U5MQX4_CLOSA</name>
<dbReference type="GO" id="GO:0006220">
    <property type="term" value="P:pyrimidine nucleotide metabolic process"/>
    <property type="evidence" value="ECO:0007669"/>
    <property type="project" value="UniProtKB-UniRule"/>
</dbReference>
<evidence type="ECO:0000256" key="6">
    <source>
        <dbReference type="ARBA" id="ARBA00047615"/>
    </source>
</evidence>
<dbReference type="Proteomes" id="UP000017118">
    <property type="component" value="Chromosome"/>
</dbReference>
<proteinExistence type="inferred from homology"/>
<dbReference type="InterPro" id="IPR027417">
    <property type="entry name" value="P-loop_NTPase"/>
</dbReference>
<evidence type="ECO:0000256" key="8">
    <source>
        <dbReference type="HAMAP-Rule" id="MF_00238"/>
    </source>
</evidence>
<evidence type="ECO:0000259" key="9">
    <source>
        <dbReference type="Pfam" id="PF02224"/>
    </source>
</evidence>
<dbReference type="GO" id="GO:0005829">
    <property type="term" value="C:cytosol"/>
    <property type="evidence" value="ECO:0007669"/>
    <property type="project" value="TreeGrafter"/>
</dbReference>
<dbReference type="GO" id="GO:0036431">
    <property type="term" value="F:dCMP kinase activity"/>
    <property type="evidence" value="ECO:0007669"/>
    <property type="project" value="InterPro"/>
</dbReference>
<dbReference type="HAMAP" id="MF_00238">
    <property type="entry name" value="Cytidyl_kinase_type1"/>
    <property type="match status" value="1"/>
</dbReference>
<organism evidence="10 11">
    <name type="scientific">Clostridium saccharobutylicum DSM 13864</name>
    <dbReference type="NCBI Taxonomy" id="1345695"/>
    <lineage>
        <taxon>Bacteria</taxon>
        <taxon>Bacillati</taxon>
        <taxon>Bacillota</taxon>
        <taxon>Clostridia</taxon>
        <taxon>Eubacteriales</taxon>
        <taxon>Clostridiaceae</taxon>
        <taxon>Clostridium</taxon>
    </lineage>
</organism>
<dbReference type="GO" id="GO:0005524">
    <property type="term" value="F:ATP binding"/>
    <property type="evidence" value="ECO:0007669"/>
    <property type="project" value="UniProtKB-UniRule"/>
</dbReference>
<dbReference type="EMBL" id="CP006721">
    <property type="protein sequence ID" value="AGX43209.1"/>
    <property type="molecule type" value="Genomic_DNA"/>
</dbReference>
<dbReference type="EC" id="2.7.4.25" evidence="8"/>
<dbReference type="InterPro" id="IPR011994">
    <property type="entry name" value="Cytidylate_kinase_dom"/>
</dbReference>
<dbReference type="GO" id="GO:0036430">
    <property type="term" value="F:CMP kinase activity"/>
    <property type="evidence" value="ECO:0007669"/>
    <property type="project" value="RHEA"/>
</dbReference>
<dbReference type="PANTHER" id="PTHR21299:SF2">
    <property type="entry name" value="CYTIDYLATE KINASE"/>
    <property type="match status" value="1"/>
</dbReference>
<dbReference type="CDD" id="cd02020">
    <property type="entry name" value="CMPK"/>
    <property type="match status" value="1"/>
</dbReference>
<comment type="subcellular location">
    <subcellularLocation>
        <location evidence="8">Cytoplasm</location>
    </subcellularLocation>
</comment>
<evidence type="ECO:0000256" key="1">
    <source>
        <dbReference type="ARBA" id="ARBA00009427"/>
    </source>
</evidence>
<dbReference type="Gene3D" id="3.40.50.300">
    <property type="entry name" value="P-loop containing nucleotide triphosphate hydrolases"/>
    <property type="match status" value="1"/>
</dbReference>
<evidence type="ECO:0000256" key="3">
    <source>
        <dbReference type="ARBA" id="ARBA00022741"/>
    </source>
</evidence>
<dbReference type="SUPFAM" id="SSF52540">
    <property type="entry name" value="P-loop containing nucleoside triphosphate hydrolases"/>
    <property type="match status" value="1"/>
</dbReference>
<dbReference type="InterPro" id="IPR003136">
    <property type="entry name" value="Cytidylate_kin"/>
</dbReference>
<evidence type="ECO:0000256" key="2">
    <source>
        <dbReference type="ARBA" id="ARBA00022679"/>
    </source>
</evidence>
<dbReference type="PANTHER" id="PTHR21299">
    <property type="entry name" value="CYTIDYLATE KINASE/PANTOATE-BETA-ALANINE LIGASE"/>
    <property type="match status" value="1"/>
</dbReference>
<feature type="domain" description="Cytidylate kinase" evidence="9">
    <location>
        <begin position="14"/>
        <end position="223"/>
    </location>
</feature>
<dbReference type="PATRIC" id="fig|1345695.3.peg.2200"/>
<evidence type="ECO:0000313" key="11">
    <source>
        <dbReference type="Proteomes" id="UP000017118"/>
    </source>
</evidence>
<keyword evidence="3 8" id="KW-0547">Nucleotide-binding</keyword>
<dbReference type="HOGENOM" id="CLU_079959_0_2_9"/>
<feature type="binding site" evidence="8">
    <location>
        <begin position="18"/>
        <end position="26"/>
    </location>
    <ligand>
        <name>ATP</name>
        <dbReference type="ChEBI" id="CHEBI:30616"/>
    </ligand>
</feature>
<dbReference type="Pfam" id="PF02224">
    <property type="entry name" value="Cytidylate_kin"/>
    <property type="match status" value="1"/>
</dbReference>
<dbReference type="AlphaFoldDB" id="U5MQX4"/>
<comment type="catalytic activity">
    <reaction evidence="7 8">
        <text>CMP + ATP = CDP + ADP</text>
        <dbReference type="Rhea" id="RHEA:11600"/>
        <dbReference type="ChEBI" id="CHEBI:30616"/>
        <dbReference type="ChEBI" id="CHEBI:58069"/>
        <dbReference type="ChEBI" id="CHEBI:60377"/>
        <dbReference type="ChEBI" id="CHEBI:456216"/>
        <dbReference type="EC" id="2.7.4.25"/>
    </reaction>
</comment>
<comment type="similarity">
    <text evidence="1 8">Belongs to the cytidylate kinase family. Type 1 subfamily.</text>
</comment>
<reference evidence="10 11" key="1">
    <citation type="journal article" date="2013" name="Genome Announc.">
        <title>Complete Genome Sequence of the Solvent Producer Clostridium saccharobutylicum NCP262 (DSM 13864).</title>
        <authorList>
            <person name="Poehlein A."/>
            <person name="Hartwich K."/>
            <person name="Krabben P."/>
            <person name="Ehrenreich A."/>
            <person name="Liebl W."/>
            <person name="Durre P."/>
            <person name="Gottschalk G."/>
            <person name="Daniel R."/>
        </authorList>
    </citation>
    <scope>NUCLEOTIDE SEQUENCE [LARGE SCALE GENOMIC DNA]</scope>
    <source>
        <strain evidence="10">DSM 13864</strain>
    </source>
</reference>
<gene>
    <name evidence="8 10" type="primary">cmk</name>
    <name evidence="10" type="ORF">CLSA_c22320</name>
</gene>
<keyword evidence="11" id="KW-1185">Reference proteome</keyword>
<accession>U5MQX4</accession>
<evidence type="ECO:0000256" key="4">
    <source>
        <dbReference type="ARBA" id="ARBA00022777"/>
    </source>
</evidence>
<dbReference type="KEGG" id="csb:CLSA_c22320"/>
<keyword evidence="2 8" id="KW-0808">Transferase</keyword>
<sequence length="227" mass="25767">MRRRNEADNLKISVAIDGPAGAGKSTIAKLVGKEYNLMYINTGAMYRAVALKAKENGLSSNKVDEICKLISKMEMHFENDDLIVDGENIQEKITMPEISNIVSNYASIPEVRSILVKLQRDMSNKFDVIMDGRDIGTVVLKDASFKFFLTASADERANRRFKELQKRNIECSYDQILKDIIDRDYKDTHRPTDPLKKADDAIEIDSTKLDINGVVEKINEYIRKGKK</sequence>
<evidence type="ECO:0000256" key="7">
    <source>
        <dbReference type="ARBA" id="ARBA00048478"/>
    </source>
</evidence>
<keyword evidence="4 8" id="KW-0418">Kinase</keyword>
<comment type="catalytic activity">
    <reaction evidence="6 8">
        <text>dCMP + ATP = dCDP + ADP</text>
        <dbReference type="Rhea" id="RHEA:25094"/>
        <dbReference type="ChEBI" id="CHEBI:30616"/>
        <dbReference type="ChEBI" id="CHEBI:57566"/>
        <dbReference type="ChEBI" id="CHEBI:58593"/>
        <dbReference type="ChEBI" id="CHEBI:456216"/>
        <dbReference type="EC" id="2.7.4.25"/>
    </reaction>
</comment>